<keyword evidence="3" id="KW-1185">Reference proteome</keyword>
<accession>A0A518GNN3</accession>
<name>A0A518GNN3_9PLAN</name>
<gene>
    <name evidence="2" type="ORF">Spb1_21680</name>
</gene>
<feature type="transmembrane region" description="Helical" evidence="1">
    <location>
        <begin position="14"/>
        <end position="36"/>
    </location>
</feature>
<keyword evidence="1" id="KW-0472">Membrane</keyword>
<organism evidence="2 3">
    <name type="scientific">Planctopirus ephydatiae</name>
    <dbReference type="NCBI Taxonomy" id="2528019"/>
    <lineage>
        <taxon>Bacteria</taxon>
        <taxon>Pseudomonadati</taxon>
        <taxon>Planctomycetota</taxon>
        <taxon>Planctomycetia</taxon>
        <taxon>Planctomycetales</taxon>
        <taxon>Planctomycetaceae</taxon>
        <taxon>Planctopirus</taxon>
    </lineage>
</organism>
<dbReference type="EMBL" id="CP036299">
    <property type="protein sequence ID" value="QDV30240.1"/>
    <property type="molecule type" value="Genomic_DNA"/>
</dbReference>
<keyword evidence="1" id="KW-0812">Transmembrane</keyword>
<protein>
    <submittedName>
        <fullName evidence="2">Uncharacterized protein</fullName>
    </submittedName>
</protein>
<reference evidence="2 3" key="1">
    <citation type="submission" date="2019-02" db="EMBL/GenBank/DDBJ databases">
        <title>Deep-cultivation of Planctomycetes and their phenomic and genomic characterization uncovers novel biology.</title>
        <authorList>
            <person name="Wiegand S."/>
            <person name="Jogler M."/>
            <person name="Boedeker C."/>
            <person name="Pinto D."/>
            <person name="Vollmers J."/>
            <person name="Rivas-Marin E."/>
            <person name="Kohn T."/>
            <person name="Peeters S.H."/>
            <person name="Heuer A."/>
            <person name="Rast P."/>
            <person name="Oberbeckmann S."/>
            <person name="Bunk B."/>
            <person name="Jeske O."/>
            <person name="Meyerdierks A."/>
            <person name="Storesund J.E."/>
            <person name="Kallscheuer N."/>
            <person name="Luecker S."/>
            <person name="Lage O.M."/>
            <person name="Pohl T."/>
            <person name="Merkel B.J."/>
            <person name="Hornburger P."/>
            <person name="Mueller R.-W."/>
            <person name="Bruemmer F."/>
            <person name="Labrenz M."/>
            <person name="Spormann A.M."/>
            <person name="Op den Camp H."/>
            <person name="Overmann J."/>
            <person name="Amann R."/>
            <person name="Jetten M.S.M."/>
            <person name="Mascher T."/>
            <person name="Medema M.H."/>
            <person name="Devos D.P."/>
            <person name="Kaster A.-K."/>
            <person name="Ovreas L."/>
            <person name="Rohde M."/>
            <person name="Galperin M.Y."/>
            <person name="Jogler C."/>
        </authorList>
    </citation>
    <scope>NUCLEOTIDE SEQUENCE [LARGE SCALE GENOMIC DNA]</scope>
    <source>
        <strain evidence="2 3">Spb1</strain>
    </source>
</reference>
<dbReference type="PROSITE" id="PS51257">
    <property type="entry name" value="PROKAR_LIPOPROTEIN"/>
    <property type="match status" value="1"/>
</dbReference>
<dbReference type="AlphaFoldDB" id="A0A518GNN3"/>
<evidence type="ECO:0000313" key="2">
    <source>
        <dbReference type="EMBL" id="QDV30240.1"/>
    </source>
</evidence>
<evidence type="ECO:0000256" key="1">
    <source>
        <dbReference type="SAM" id="Phobius"/>
    </source>
</evidence>
<keyword evidence="1" id="KW-1133">Transmembrane helix</keyword>
<dbReference type="KEGG" id="peh:Spb1_21680"/>
<sequence>MKIAGLMTLGYEPFVSLGILFFGCSASLSGTTLRILALGYAVQARLATSPPANSTKIAPNFVLSIH</sequence>
<proteinExistence type="predicted"/>
<dbReference type="Proteomes" id="UP000315349">
    <property type="component" value="Chromosome"/>
</dbReference>
<evidence type="ECO:0000313" key="3">
    <source>
        <dbReference type="Proteomes" id="UP000315349"/>
    </source>
</evidence>